<feature type="domain" description="HTH araC/xylS-type" evidence="4">
    <location>
        <begin position="197"/>
        <end position="302"/>
    </location>
</feature>
<proteinExistence type="predicted"/>
<reference evidence="6" key="1">
    <citation type="submission" date="2016-10" db="EMBL/GenBank/DDBJ databases">
        <authorList>
            <person name="Varghese N."/>
            <person name="Submissions S."/>
        </authorList>
    </citation>
    <scope>NUCLEOTIDE SEQUENCE [LARGE SCALE GENOMIC DNA]</scope>
    <source>
        <strain evidence="6">DSM 17071</strain>
    </source>
</reference>
<evidence type="ECO:0000256" key="3">
    <source>
        <dbReference type="ARBA" id="ARBA00023163"/>
    </source>
</evidence>
<dbReference type="GO" id="GO:0003700">
    <property type="term" value="F:DNA-binding transcription factor activity"/>
    <property type="evidence" value="ECO:0007669"/>
    <property type="project" value="InterPro"/>
</dbReference>
<dbReference type="InterPro" id="IPR009057">
    <property type="entry name" value="Homeodomain-like_sf"/>
</dbReference>
<evidence type="ECO:0000256" key="2">
    <source>
        <dbReference type="ARBA" id="ARBA00023125"/>
    </source>
</evidence>
<dbReference type="PANTHER" id="PTHR43280">
    <property type="entry name" value="ARAC-FAMILY TRANSCRIPTIONAL REGULATOR"/>
    <property type="match status" value="1"/>
</dbReference>
<dbReference type="PANTHER" id="PTHR43280:SF32">
    <property type="entry name" value="TRANSCRIPTIONAL REGULATORY PROTEIN"/>
    <property type="match status" value="1"/>
</dbReference>
<evidence type="ECO:0000313" key="5">
    <source>
        <dbReference type="EMBL" id="SDI76305.1"/>
    </source>
</evidence>
<sequence length="304" mass="35788">MKQTFRFNSLSEFHAFCNLPNPEHPLISLIDYSKVKYPVNDMELKWIQNYYSVGLKRNVNAKFNYGQQEYDFDSGVLCFVSPLQFLSLEMKPDVEVEPTGYLLLIHPDFLWGTSLIKKIKSYEFFSYQINEALFLSDKEEKIIVDLFKNIEKEYQNNIDKFTQELIVAQLELFLIYAERFYERQFFTRKKSSHELLEKFEEVLSQHFNNGNLLEKGIPSVKSIAEQLNISPNYLGSLLRIHTQQNTQQHIQNKLIDLAKERLSTTSLSVSEIAYELGFEHPQSFSKLFKQKVKQSPGEFRRAFN</sequence>
<name>A0A1G8N865_9FLAO</name>
<dbReference type="PRINTS" id="PR00032">
    <property type="entry name" value="HTHARAC"/>
</dbReference>
<organism evidence="5 6">
    <name type="scientific">Chryseobacterium taeanense</name>
    <dbReference type="NCBI Taxonomy" id="311334"/>
    <lineage>
        <taxon>Bacteria</taxon>
        <taxon>Pseudomonadati</taxon>
        <taxon>Bacteroidota</taxon>
        <taxon>Flavobacteriia</taxon>
        <taxon>Flavobacteriales</taxon>
        <taxon>Weeksellaceae</taxon>
        <taxon>Chryseobacterium group</taxon>
        <taxon>Chryseobacterium</taxon>
    </lineage>
</organism>
<keyword evidence="3" id="KW-0804">Transcription</keyword>
<dbReference type="AlphaFoldDB" id="A0A1G8N865"/>
<keyword evidence="2 5" id="KW-0238">DNA-binding</keyword>
<protein>
    <submittedName>
        <fullName evidence="5">AraC-type DNA-binding protein</fullName>
    </submittedName>
</protein>
<keyword evidence="1" id="KW-0805">Transcription regulation</keyword>
<evidence type="ECO:0000313" key="6">
    <source>
        <dbReference type="Proteomes" id="UP000198869"/>
    </source>
</evidence>
<dbReference type="GO" id="GO:0043565">
    <property type="term" value="F:sequence-specific DNA binding"/>
    <property type="evidence" value="ECO:0007669"/>
    <property type="project" value="InterPro"/>
</dbReference>
<evidence type="ECO:0000256" key="1">
    <source>
        <dbReference type="ARBA" id="ARBA00023015"/>
    </source>
</evidence>
<dbReference type="Gene3D" id="1.10.10.60">
    <property type="entry name" value="Homeodomain-like"/>
    <property type="match status" value="2"/>
</dbReference>
<dbReference type="InterPro" id="IPR018060">
    <property type="entry name" value="HTH_AraC"/>
</dbReference>
<accession>A0A1G8N865</accession>
<dbReference type="PROSITE" id="PS01124">
    <property type="entry name" value="HTH_ARAC_FAMILY_2"/>
    <property type="match status" value="1"/>
</dbReference>
<dbReference type="InterPro" id="IPR020449">
    <property type="entry name" value="Tscrpt_reg_AraC-type_HTH"/>
</dbReference>
<dbReference type="SMART" id="SM00342">
    <property type="entry name" value="HTH_ARAC"/>
    <property type="match status" value="1"/>
</dbReference>
<dbReference type="Pfam" id="PF12833">
    <property type="entry name" value="HTH_18"/>
    <property type="match status" value="1"/>
</dbReference>
<dbReference type="OrthoDB" id="2600165at2"/>
<dbReference type="EMBL" id="FNDW01000013">
    <property type="protein sequence ID" value="SDI76305.1"/>
    <property type="molecule type" value="Genomic_DNA"/>
</dbReference>
<dbReference type="STRING" id="311334.SAMN05421846_11331"/>
<gene>
    <name evidence="5" type="ORF">SAMN05421846_11331</name>
</gene>
<keyword evidence="6" id="KW-1185">Reference proteome</keyword>
<evidence type="ECO:0000259" key="4">
    <source>
        <dbReference type="PROSITE" id="PS01124"/>
    </source>
</evidence>
<dbReference type="SUPFAM" id="SSF46689">
    <property type="entry name" value="Homeodomain-like"/>
    <property type="match status" value="1"/>
</dbReference>
<dbReference type="RefSeq" id="WP_089860916.1">
    <property type="nucleotide sequence ID" value="NZ_FNDW01000013.1"/>
</dbReference>
<dbReference type="Proteomes" id="UP000198869">
    <property type="component" value="Unassembled WGS sequence"/>
</dbReference>